<evidence type="ECO:0000313" key="6">
    <source>
        <dbReference type="Proteomes" id="UP000295411"/>
    </source>
</evidence>
<comment type="caution">
    <text evidence="5">The sequence shown here is derived from an EMBL/GenBank/DDBJ whole genome shotgun (WGS) entry which is preliminary data.</text>
</comment>
<proteinExistence type="predicted"/>
<feature type="domain" description="WCX" evidence="4">
    <location>
        <begin position="247"/>
        <end position="319"/>
    </location>
</feature>
<dbReference type="RefSeq" id="WP_133402438.1">
    <property type="nucleotide sequence ID" value="NZ_SMTK01000001.1"/>
</dbReference>
<dbReference type="PANTHER" id="PTHR34580:SF1">
    <property type="entry name" value="PROTEIN PAFC"/>
    <property type="match status" value="1"/>
</dbReference>
<dbReference type="PANTHER" id="PTHR34580">
    <property type="match status" value="1"/>
</dbReference>
<dbReference type="Pfam" id="PF25583">
    <property type="entry name" value="WCX"/>
    <property type="match status" value="2"/>
</dbReference>
<dbReference type="InterPro" id="IPR043839">
    <property type="entry name" value="PafC_HTH"/>
</dbReference>
<dbReference type="InterPro" id="IPR026881">
    <property type="entry name" value="WYL_dom"/>
</dbReference>
<evidence type="ECO:0000259" key="3">
    <source>
        <dbReference type="Pfam" id="PF19187"/>
    </source>
</evidence>
<feature type="domain" description="WYL" evidence="2">
    <location>
        <begin position="483"/>
        <end position="550"/>
    </location>
</feature>
<feature type="region of interest" description="Disordered" evidence="1">
    <location>
        <begin position="554"/>
        <end position="573"/>
    </location>
</feature>
<feature type="domain" description="WYL" evidence="2">
    <location>
        <begin position="150"/>
        <end position="215"/>
    </location>
</feature>
<evidence type="ECO:0000259" key="4">
    <source>
        <dbReference type="Pfam" id="PF25583"/>
    </source>
</evidence>
<dbReference type="Pfam" id="PF13280">
    <property type="entry name" value="WYL"/>
    <property type="match status" value="2"/>
</dbReference>
<evidence type="ECO:0000313" key="5">
    <source>
        <dbReference type="EMBL" id="TDK28026.1"/>
    </source>
</evidence>
<feature type="domain" description="PafC HTH" evidence="3">
    <location>
        <begin position="346"/>
        <end position="459"/>
    </location>
</feature>
<dbReference type="AlphaFoldDB" id="A0A4R5U2Y4"/>
<reference evidence="5 6" key="1">
    <citation type="submission" date="2019-03" db="EMBL/GenBank/DDBJ databases">
        <title>Arthrobacter sp. nov., an bacterium isolated from biocrust in Mu Us Desert.</title>
        <authorList>
            <person name="Lixiong L."/>
        </authorList>
    </citation>
    <scope>NUCLEOTIDE SEQUENCE [LARGE SCALE GENOMIC DNA]</scope>
    <source>
        <strain evidence="5 6">SLN-3</strain>
    </source>
</reference>
<name>A0A4R5U2Y4_9MICC</name>
<accession>A0A4R5U2Y4</accession>
<sequence length="660" mass="72722">MSAKRTERLLTLVILLLSSKRGFSKEELFEEIELYREAPTPAAREKLFDRDKAMLREQGIPLESFSEDPLFETDNTVQRYRINAEEYQLTGVTFTAEEYTFLSLAAGMWDPASLDSAPSRAMRKLSLRTPGSEPPAPLPVQPRIRTSEPYWDEVWRAMAARRTITFTYRAASTGREEKRTVRPWGMGSRFGHWYLVGFDADRQAERFFRLSRMTSPPALREGGFEPPESFDINAALASLTRRDTEGTAELLVRPGTCNILRVRRGSALVEHGEEWDRLRVPYTGLPALAAEVAGFGANASVVEPAELGARVRELLTGALDAARTAPEVELTGAQGTLPRRKSSAQDHLLRLLDLVPYLLAHPGADLKETAQRFEVTEAQLTRDLDLLFVSGPRHYPDGLMDVDVEGGRIYLSNARNLSQPVRLAMDEACTLIVGLQALRDLPGIAAHPALATAQAKLTAAAGDAARMGTVVATRLSEDEVQPHLELFQEALRRGVQVEMSYLVPARDQITERVIEPVRAFSQDDRWYVEAWCTSSAGFRNFRLDRIQDVRLTDRPVTRGGETGPSHEAAPSTGLYIPSPDDRSVVLVLKESARWIAAQYSAVRTEALGDGSLAAELRVGSVAWLPGLIAGLGGAAAVAGPRDLRAEVLRWLEAALASTAA</sequence>
<protein>
    <submittedName>
        <fullName evidence="5">WYL domain-containing protein</fullName>
    </submittedName>
</protein>
<dbReference type="Proteomes" id="UP000295411">
    <property type="component" value="Unassembled WGS sequence"/>
</dbReference>
<dbReference type="PROSITE" id="PS52050">
    <property type="entry name" value="WYL"/>
    <property type="match status" value="2"/>
</dbReference>
<dbReference type="InterPro" id="IPR051534">
    <property type="entry name" value="CBASS_pafABC_assoc_protein"/>
</dbReference>
<organism evidence="5 6">
    <name type="scientific">Arthrobacter crusticola</name>
    <dbReference type="NCBI Taxonomy" id="2547960"/>
    <lineage>
        <taxon>Bacteria</taxon>
        <taxon>Bacillati</taxon>
        <taxon>Actinomycetota</taxon>
        <taxon>Actinomycetes</taxon>
        <taxon>Micrococcales</taxon>
        <taxon>Micrococcaceae</taxon>
        <taxon>Arthrobacter</taxon>
    </lineage>
</organism>
<keyword evidence="6" id="KW-1185">Reference proteome</keyword>
<dbReference type="OrthoDB" id="3268930at2"/>
<dbReference type="InterPro" id="IPR057727">
    <property type="entry name" value="WCX_dom"/>
</dbReference>
<gene>
    <name evidence="5" type="ORF">E2F48_02685</name>
</gene>
<dbReference type="EMBL" id="SMTK01000001">
    <property type="protein sequence ID" value="TDK28026.1"/>
    <property type="molecule type" value="Genomic_DNA"/>
</dbReference>
<evidence type="ECO:0000259" key="2">
    <source>
        <dbReference type="Pfam" id="PF13280"/>
    </source>
</evidence>
<dbReference type="Pfam" id="PF19187">
    <property type="entry name" value="HTH_PafC"/>
    <property type="match status" value="1"/>
</dbReference>
<evidence type="ECO:0000256" key="1">
    <source>
        <dbReference type="SAM" id="MobiDB-lite"/>
    </source>
</evidence>
<feature type="domain" description="WCX" evidence="4">
    <location>
        <begin position="584"/>
        <end position="655"/>
    </location>
</feature>